<proteinExistence type="predicted"/>
<protein>
    <submittedName>
        <fullName evidence="1">Uncharacterized protein</fullName>
    </submittedName>
</protein>
<dbReference type="EMBL" id="MG384819">
    <property type="protein sequence ID" value="AUO16829.1"/>
    <property type="molecule type" value="Genomic_DNA"/>
</dbReference>
<accession>A0A2I6SGW9</accession>
<organism evidence="1">
    <name type="scientific">Microplitis mediator bracovirus</name>
    <dbReference type="NCBI Taxonomy" id="1836595"/>
    <lineage>
        <taxon>Viruses</taxon>
        <taxon>Viruses incertae sedis</taxon>
        <taxon>Polydnaviriformidae</taxon>
        <taxon>Bracoviriform</taxon>
    </lineage>
</organism>
<reference evidence="1" key="1">
    <citation type="submission" date="2017-10" db="EMBL/GenBank/DDBJ databases">
        <authorList>
            <person name="Banno H."/>
            <person name="Chua N.-H."/>
        </authorList>
    </citation>
    <scope>NUCLEOTIDE SEQUENCE</scope>
    <source>
        <strain evidence="1">HeBei</strain>
    </source>
</reference>
<name>A0A2I6SGW9_9VIRU</name>
<gene>
    <name evidence="1" type="ORF">MmBV_CPP3</name>
</gene>
<evidence type="ECO:0000313" key="1">
    <source>
        <dbReference type="EMBL" id="AUO16829.1"/>
    </source>
</evidence>
<sequence length="45" mass="5435">MIWYHFFCSFSALFILFQCVRWQYRKGLLSIIERCLLIKAACTTI</sequence>